<sequence length="314" mass="34655">MKLILPAQIRDLLVPLLTDDLTAVWVNGDGEFDGDPTGAVAYFRWWGEQEAFLKVIRVAHDLRWVHTPSAGVDHLLVPEIFERDLILTNSAGVHAIPMAEFVFALLLSRVKQLPTYQAAQAESRWARGIDLHELYGATMLILGIGGIGDAIAQRAVAFGMRVWGSRRTNRPSPYAERVVTGNAWHALLPEADYVVVAAPLTPETRGMINAETLAMMRPSAFLVNVARGQLVDEQALIEALQQGRIAGAALDTFAQEPLPPTSPLWHLPNVMITPHATANSLRMHERQVALFLDNLQRFQRGQPLLNLVDKAAGY</sequence>
<comment type="similarity">
    <text evidence="1 4">Belongs to the D-isomer specific 2-hydroxyacid dehydrogenase family.</text>
</comment>
<dbReference type="SUPFAM" id="SSF52283">
    <property type="entry name" value="Formate/glycerate dehydrogenase catalytic domain-like"/>
    <property type="match status" value="1"/>
</dbReference>
<dbReference type="InterPro" id="IPR029753">
    <property type="entry name" value="D-isomer_DH_CS"/>
</dbReference>
<dbReference type="PANTHER" id="PTHR43333:SF1">
    <property type="entry name" value="D-ISOMER SPECIFIC 2-HYDROXYACID DEHYDROGENASE NAD-BINDING DOMAIN-CONTAINING PROTEIN"/>
    <property type="match status" value="1"/>
</dbReference>
<comment type="caution">
    <text evidence="7">The sequence shown here is derived from an EMBL/GenBank/DDBJ whole genome shotgun (WGS) entry which is preliminary data.</text>
</comment>
<feature type="domain" description="D-isomer specific 2-hydroxyacid dehydrogenase NAD-binding" evidence="6">
    <location>
        <begin position="103"/>
        <end position="276"/>
    </location>
</feature>
<evidence type="ECO:0000313" key="7">
    <source>
        <dbReference type="EMBL" id="PDW00091.1"/>
    </source>
</evidence>
<keyword evidence="3" id="KW-0520">NAD</keyword>
<dbReference type="AlphaFoldDB" id="A0A2H3KPE5"/>
<evidence type="ECO:0000256" key="3">
    <source>
        <dbReference type="ARBA" id="ARBA00023027"/>
    </source>
</evidence>
<organism evidence="7 8">
    <name type="scientific">Candidatus Chloroploca asiatica</name>
    <dbReference type="NCBI Taxonomy" id="1506545"/>
    <lineage>
        <taxon>Bacteria</taxon>
        <taxon>Bacillati</taxon>
        <taxon>Chloroflexota</taxon>
        <taxon>Chloroflexia</taxon>
        <taxon>Chloroflexales</taxon>
        <taxon>Chloroflexineae</taxon>
        <taxon>Oscillochloridaceae</taxon>
        <taxon>Candidatus Chloroploca</taxon>
    </lineage>
</organism>
<dbReference type="Pfam" id="PF02826">
    <property type="entry name" value="2-Hacid_dh_C"/>
    <property type="match status" value="1"/>
</dbReference>
<dbReference type="GO" id="GO:0016616">
    <property type="term" value="F:oxidoreductase activity, acting on the CH-OH group of donors, NAD or NADP as acceptor"/>
    <property type="evidence" value="ECO:0007669"/>
    <property type="project" value="InterPro"/>
</dbReference>
<dbReference type="OrthoDB" id="9792971at2"/>
<feature type="domain" description="D-isomer specific 2-hydroxyacid dehydrogenase catalytic" evidence="5">
    <location>
        <begin position="54"/>
        <end position="308"/>
    </location>
</feature>
<dbReference type="CDD" id="cd05300">
    <property type="entry name" value="2-Hacid_dh_1"/>
    <property type="match status" value="1"/>
</dbReference>
<dbReference type="GO" id="GO:0051287">
    <property type="term" value="F:NAD binding"/>
    <property type="evidence" value="ECO:0007669"/>
    <property type="project" value="InterPro"/>
</dbReference>
<proteinExistence type="inferred from homology"/>
<keyword evidence="2 4" id="KW-0560">Oxidoreductase</keyword>
<dbReference type="InterPro" id="IPR036291">
    <property type="entry name" value="NAD(P)-bd_dom_sf"/>
</dbReference>
<evidence type="ECO:0000259" key="6">
    <source>
        <dbReference type="Pfam" id="PF02826"/>
    </source>
</evidence>
<reference evidence="7 8" key="1">
    <citation type="submission" date="2016-05" db="EMBL/GenBank/DDBJ databases">
        <authorList>
            <person name="Lavstsen T."/>
            <person name="Jespersen J.S."/>
        </authorList>
    </citation>
    <scope>NUCLEOTIDE SEQUENCE [LARGE SCALE GENOMIC DNA]</scope>
    <source>
        <strain evidence="7 8">B7-9</strain>
    </source>
</reference>
<keyword evidence="8" id="KW-1185">Reference proteome</keyword>
<evidence type="ECO:0000256" key="2">
    <source>
        <dbReference type="ARBA" id="ARBA00023002"/>
    </source>
</evidence>
<name>A0A2H3KPE5_9CHLR</name>
<dbReference type="InterPro" id="IPR006139">
    <property type="entry name" value="D-isomer_2_OHA_DH_cat_dom"/>
</dbReference>
<evidence type="ECO:0000256" key="1">
    <source>
        <dbReference type="ARBA" id="ARBA00005854"/>
    </source>
</evidence>
<dbReference type="PROSITE" id="PS00671">
    <property type="entry name" value="D_2_HYDROXYACID_DH_3"/>
    <property type="match status" value="1"/>
</dbReference>
<dbReference type="SUPFAM" id="SSF51735">
    <property type="entry name" value="NAD(P)-binding Rossmann-fold domains"/>
    <property type="match status" value="1"/>
</dbReference>
<dbReference type="Pfam" id="PF00389">
    <property type="entry name" value="2-Hacid_dh"/>
    <property type="match status" value="1"/>
</dbReference>
<gene>
    <name evidence="7" type="ORF">A9Q02_10830</name>
</gene>
<dbReference type="InterPro" id="IPR006140">
    <property type="entry name" value="D-isomer_DH_NAD-bd"/>
</dbReference>
<protein>
    <submittedName>
        <fullName evidence="7">Hydroxyacid dehydrogenase</fullName>
    </submittedName>
</protein>
<evidence type="ECO:0000259" key="5">
    <source>
        <dbReference type="Pfam" id="PF00389"/>
    </source>
</evidence>
<dbReference type="EMBL" id="LYXE01000059">
    <property type="protein sequence ID" value="PDW00091.1"/>
    <property type="molecule type" value="Genomic_DNA"/>
</dbReference>
<dbReference type="Gene3D" id="3.40.50.720">
    <property type="entry name" value="NAD(P)-binding Rossmann-like Domain"/>
    <property type="match status" value="2"/>
</dbReference>
<dbReference type="PANTHER" id="PTHR43333">
    <property type="entry name" value="2-HACID_DH_C DOMAIN-CONTAINING PROTEIN"/>
    <property type="match status" value="1"/>
</dbReference>
<evidence type="ECO:0000313" key="8">
    <source>
        <dbReference type="Proteomes" id="UP000220922"/>
    </source>
</evidence>
<evidence type="ECO:0000256" key="4">
    <source>
        <dbReference type="RuleBase" id="RU003719"/>
    </source>
</evidence>
<accession>A0A2H3KPE5</accession>
<dbReference type="Proteomes" id="UP000220922">
    <property type="component" value="Unassembled WGS sequence"/>
</dbReference>
<dbReference type="RefSeq" id="WP_097651286.1">
    <property type="nucleotide sequence ID" value="NZ_LYXE01000059.1"/>
</dbReference>